<dbReference type="PIRSF" id="PIRSF001365">
    <property type="entry name" value="DHDPS"/>
    <property type="match status" value="1"/>
</dbReference>
<reference evidence="6 7" key="1">
    <citation type="submission" date="2018-11" db="EMBL/GenBank/DDBJ databases">
        <title>Whole genome sequencing of Pantoea sp. RIT388.</title>
        <authorList>
            <person name="Gan H.M."/>
            <person name="Hudson A.O."/>
        </authorList>
    </citation>
    <scope>NUCLEOTIDE SEQUENCE [LARGE SCALE GENOMIC DNA]</scope>
    <source>
        <strain evidence="6 7">RIT388</strain>
    </source>
</reference>
<dbReference type="EMBL" id="RMVG01000009">
    <property type="protein sequence ID" value="RPD99743.1"/>
    <property type="molecule type" value="Genomic_DNA"/>
</dbReference>
<dbReference type="RefSeq" id="WP_123801340.1">
    <property type="nucleotide sequence ID" value="NZ_RMVG01000009.1"/>
</dbReference>
<dbReference type="GO" id="GO:0008840">
    <property type="term" value="F:4-hydroxy-tetrahydrodipicolinate synthase activity"/>
    <property type="evidence" value="ECO:0007669"/>
    <property type="project" value="TreeGrafter"/>
</dbReference>
<keyword evidence="2 3" id="KW-0456">Lyase</keyword>
<dbReference type="Gene3D" id="3.20.20.70">
    <property type="entry name" value="Aldolase class I"/>
    <property type="match status" value="1"/>
</dbReference>
<dbReference type="OrthoDB" id="199953at2"/>
<dbReference type="Pfam" id="PF00701">
    <property type="entry name" value="DHDPS"/>
    <property type="match status" value="1"/>
</dbReference>
<sequence length="297" mass="30984">MLTGLSAFPLTPVTPSGVDEKGFIRLLARLTAAKVDSIGALGSTGSYIYLTRQQRERIAALAVEHAEGIPVMICIGAVATAEVLLLAEDAQRAGASALLLPPVSYQRLNDDEVFGLFETVARSASVPICLYDNPGTTHFTFTPELYGRIAALPGVQSIKIPGVAAQPDRALAQINALRAALPQGVSLGVSGDAFAALGLNAGCDLWYSVCGGLFPQTAKALTTAAAQGDRDRVTELSARLEPLWELYRKHGGSIRVMAAAAGILGLTDPDCLPRPLLPLSTADRAEVAAVIAALELA</sequence>
<dbReference type="SMART" id="SM01130">
    <property type="entry name" value="DHDPS"/>
    <property type="match status" value="1"/>
</dbReference>
<evidence type="ECO:0000256" key="1">
    <source>
        <dbReference type="ARBA" id="ARBA00007592"/>
    </source>
</evidence>
<dbReference type="PRINTS" id="PR00146">
    <property type="entry name" value="DHPICSNTHASE"/>
</dbReference>
<gene>
    <name evidence="6" type="ORF">BBB56_12910</name>
</gene>
<dbReference type="PANTHER" id="PTHR12128:SF66">
    <property type="entry name" value="4-HYDROXY-2-OXOGLUTARATE ALDOLASE, MITOCHONDRIAL"/>
    <property type="match status" value="1"/>
</dbReference>
<dbReference type="SUPFAM" id="SSF51569">
    <property type="entry name" value="Aldolase"/>
    <property type="match status" value="1"/>
</dbReference>
<evidence type="ECO:0000313" key="6">
    <source>
        <dbReference type="EMBL" id="RPD99743.1"/>
    </source>
</evidence>
<feature type="active site" description="Proton donor/acceptor" evidence="4">
    <location>
        <position position="131"/>
    </location>
</feature>
<feature type="active site" description="Schiff-base intermediate with substrate" evidence="4">
    <location>
        <position position="159"/>
    </location>
</feature>
<organism evidence="6 7">
    <name type="scientific">Candidatus Pantoea deserta</name>
    <dbReference type="NCBI Taxonomy" id="1869313"/>
    <lineage>
        <taxon>Bacteria</taxon>
        <taxon>Pseudomonadati</taxon>
        <taxon>Pseudomonadota</taxon>
        <taxon>Gammaproteobacteria</taxon>
        <taxon>Enterobacterales</taxon>
        <taxon>Erwiniaceae</taxon>
        <taxon>Pantoea</taxon>
    </lineage>
</organism>
<comment type="similarity">
    <text evidence="1 3">Belongs to the DapA family.</text>
</comment>
<evidence type="ECO:0000256" key="2">
    <source>
        <dbReference type="ARBA" id="ARBA00023239"/>
    </source>
</evidence>
<dbReference type="GO" id="GO:0005829">
    <property type="term" value="C:cytosol"/>
    <property type="evidence" value="ECO:0007669"/>
    <property type="project" value="TreeGrafter"/>
</dbReference>
<dbReference type="AlphaFoldDB" id="A0A3N4PJG3"/>
<evidence type="ECO:0000256" key="5">
    <source>
        <dbReference type="PIRSR" id="PIRSR001365-2"/>
    </source>
</evidence>
<dbReference type="PANTHER" id="PTHR12128">
    <property type="entry name" value="DIHYDRODIPICOLINATE SYNTHASE"/>
    <property type="match status" value="1"/>
</dbReference>
<proteinExistence type="inferred from homology"/>
<feature type="binding site" evidence="5">
    <location>
        <position position="44"/>
    </location>
    <ligand>
        <name>pyruvate</name>
        <dbReference type="ChEBI" id="CHEBI:15361"/>
    </ligand>
</feature>
<name>A0A3N4PJG3_9GAMM</name>
<evidence type="ECO:0000313" key="7">
    <source>
        <dbReference type="Proteomes" id="UP000281332"/>
    </source>
</evidence>
<dbReference type="InterPro" id="IPR013785">
    <property type="entry name" value="Aldolase_TIM"/>
</dbReference>
<dbReference type="Proteomes" id="UP000281332">
    <property type="component" value="Unassembled WGS sequence"/>
</dbReference>
<dbReference type="InterPro" id="IPR002220">
    <property type="entry name" value="DapA-like"/>
</dbReference>
<keyword evidence="7" id="KW-1185">Reference proteome</keyword>
<comment type="caution">
    <text evidence="6">The sequence shown here is derived from an EMBL/GenBank/DDBJ whole genome shotgun (WGS) entry which is preliminary data.</text>
</comment>
<evidence type="ECO:0000256" key="4">
    <source>
        <dbReference type="PIRSR" id="PIRSR001365-1"/>
    </source>
</evidence>
<evidence type="ECO:0000256" key="3">
    <source>
        <dbReference type="PIRNR" id="PIRNR001365"/>
    </source>
</evidence>
<dbReference type="CDD" id="cd00408">
    <property type="entry name" value="DHDPS-like"/>
    <property type="match status" value="1"/>
</dbReference>
<accession>A0A3N4PJG3</accession>
<protein>
    <submittedName>
        <fullName evidence="6">Dihydrodipicolinate synthase family protein</fullName>
    </submittedName>
</protein>